<dbReference type="EMBL" id="FOXS01000008">
    <property type="protein sequence ID" value="SFQ78851.1"/>
    <property type="molecule type" value="Genomic_DNA"/>
</dbReference>
<dbReference type="OrthoDB" id="877230at2"/>
<organism evidence="3 4">
    <name type="scientific">Hymenobacter arizonensis</name>
    <name type="common">Siccationidurans arizonensis</name>
    <dbReference type="NCBI Taxonomy" id="1227077"/>
    <lineage>
        <taxon>Bacteria</taxon>
        <taxon>Pseudomonadati</taxon>
        <taxon>Bacteroidota</taxon>
        <taxon>Cytophagia</taxon>
        <taxon>Cytophagales</taxon>
        <taxon>Hymenobacteraceae</taxon>
        <taxon>Hymenobacter</taxon>
    </lineage>
</organism>
<accession>A0A1I6BD60</accession>
<keyword evidence="1" id="KW-0472">Membrane</keyword>
<evidence type="ECO:0000256" key="1">
    <source>
        <dbReference type="SAM" id="Phobius"/>
    </source>
</evidence>
<feature type="transmembrane region" description="Helical" evidence="1">
    <location>
        <begin position="6"/>
        <end position="26"/>
    </location>
</feature>
<dbReference type="GO" id="GO:0080120">
    <property type="term" value="P:CAAX-box protein maturation"/>
    <property type="evidence" value="ECO:0007669"/>
    <property type="project" value="UniProtKB-ARBA"/>
</dbReference>
<evidence type="ECO:0000313" key="3">
    <source>
        <dbReference type="EMBL" id="SFQ78851.1"/>
    </source>
</evidence>
<dbReference type="AlphaFoldDB" id="A0A1I6BD60"/>
<protein>
    <submittedName>
        <fullName evidence="3">CAAX protease self-immunity</fullName>
    </submittedName>
</protein>
<feature type="transmembrane region" description="Helical" evidence="1">
    <location>
        <begin position="79"/>
        <end position="98"/>
    </location>
</feature>
<dbReference type="Pfam" id="PF02517">
    <property type="entry name" value="Rce1-like"/>
    <property type="match status" value="1"/>
</dbReference>
<dbReference type="GO" id="GO:0006508">
    <property type="term" value="P:proteolysis"/>
    <property type="evidence" value="ECO:0007669"/>
    <property type="project" value="UniProtKB-KW"/>
</dbReference>
<keyword evidence="1" id="KW-1133">Transmembrane helix</keyword>
<keyword evidence="3" id="KW-0378">Hydrolase</keyword>
<gene>
    <name evidence="3" type="ORF">SAMN04515668_4369</name>
</gene>
<dbReference type="Proteomes" id="UP000199029">
    <property type="component" value="Unassembled WGS sequence"/>
</dbReference>
<keyword evidence="1" id="KW-0812">Transmembrane</keyword>
<reference evidence="4" key="1">
    <citation type="submission" date="2016-10" db="EMBL/GenBank/DDBJ databases">
        <authorList>
            <person name="Varghese N."/>
            <person name="Submissions S."/>
        </authorList>
    </citation>
    <scope>NUCLEOTIDE SEQUENCE [LARGE SCALE GENOMIC DNA]</scope>
    <source>
        <strain evidence="4">OR362-8,ATCC BAA-1266,JCM 13504</strain>
    </source>
</reference>
<feature type="domain" description="CAAX prenyl protease 2/Lysostaphin resistance protein A-like" evidence="2">
    <location>
        <begin position="151"/>
        <end position="270"/>
    </location>
</feature>
<feature type="transmembrane region" description="Helical" evidence="1">
    <location>
        <begin position="188"/>
        <end position="207"/>
    </location>
</feature>
<keyword evidence="3" id="KW-0645">Protease</keyword>
<keyword evidence="4" id="KW-1185">Reference proteome</keyword>
<proteinExistence type="predicted"/>
<evidence type="ECO:0000259" key="2">
    <source>
        <dbReference type="Pfam" id="PF02517"/>
    </source>
</evidence>
<dbReference type="InterPro" id="IPR003675">
    <property type="entry name" value="Rce1/LyrA-like_dom"/>
</dbReference>
<dbReference type="GO" id="GO:0004175">
    <property type="term" value="F:endopeptidase activity"/>
    <property type="evidence" value="ECO:0007669"/>
    <property type="project" value="UniProtKB-ARBA"/>
</dbReference>
<evidence type="ECO:0000313" key="4">
    <source>
        <dbReference type="Proteomes" id="UP000199029"/>
    </source>
</evidence>
<sequence length="279" mass="29868">MPTTLVVTVVLWGLLWAGLCIGLCVVPWRARPALLGGAALACVVHVYTLVQLVLPWTVWVHWLGQAWAAELRKVAGPVPLTWVSKGIGVLCSLGWVYALRRATPTAAGFVRPAPGSIRAVAPAVLAAAALVLGDAYLSRHAFPALSTGQRWLYFVLPGLHEELFYRGALLGLLAPGLARTVPLPGTRTSWGGIAGVLLFTLGHGLGFPDRLFTLGFGTDFWRYVGAWWSPTHFPLSDVLFRLSMGTLFLYVRERTGSAWAAAAVHCLLNGCLAVGHSAG</sequence>
<name>A0A1I6BD60_HYMAR</name>
<feature type="transmembrane region" description="Helical" evidence="1">
    <location>
        <begin position="33"/>
        <end position="59"/>
    </location>
</feature>